<dbReference type="Proteomes" id="UP000285575">
    <property type="component" value="Unassembled WGS sequence"/>
</dbReference>
<name>A0A437RJX2_9BURK</name>
<dbReference type="RefSeq" id="WP_128227526.1">
    <property type="nucleotide sequence ID" value="NZ_SACR01000002.1"/>
</dbReference>
<comment type="caution">
    <text evidence="1">The sequence shown here is derived from an EMBL/GenBank/DDBJ whole genome shotgun (WGS) entry which is preliminary data.</text>
</comment>
<dbReference type="InterPro" id="IPR059206">
    <property type="entry name" value="Sll1717-like"/>
</dbReference>
<organism evidence="1 2">
    <name type="scientific">Rubrivivax rivuli</name>
    <dbReference type="NCBI Taxonomy" id="1862385"/>
    <lineage>
        <taxon>Bacteria</taxon>
        <taxon>Pseudomonadati</taxon>
        <taxon>Pseudomonadota</taxon>
        <taxon>Betaproteobacteria</taxon>
        <taxon>Burkholderiales</taxon>
        <taxon>Sphaerotilaceae</taxon>
        <taxon>Rubrivivax</taxon>
    </lineage>
</organism>
<keyword evidence="2" id="KW-1185">Reference proteome</keyword>
<evidence type="ECO:0000313" key="1">
    <source>
        <dbReference type="EMBL" id="RVU47057.1"/>
    </source>
</evidence>
<dbReference type="NCBIfam" id="NF047389">
    <property type="entry name" value="ATPase_Sll1717"/>
    <property type="match status" value="1"/>
</dbReference>
<sequence>MTFKTIDFGRTSGEAEAAEVPHLVADGYVDDGLLEPFLSHRKWLLLARKGAGKSILGEKIKQVATDTKKASAVSLIHLADFPYKTFAQLMPSTVETASRYPASWSWLLCLQIIDALSTHPGSTKSLNFDTNGAIAQLKTFGLLPTADIQQLVVRSSKAGFKAQIPAILEFFGESSAGGMPPDLAFLNLVASLKKLIGNYHFHGTQYLVIDGLDDVLTKAAIQYETLSALIFETARLNAHFRVSKIPVWIIVLCRTDIYEVLPGANKNKIRQDSSLEIDWYPPSGDVEQSKLLTLINLRAKLSVGKEIDVITEYLPKSMDHGVPTKKYLTDLTRHTPRDFIALLTQIQKASVADAPTKTEVLNGVKLYSEKYFLPEIKDELVGYVTARELEIFLNSVGEIHERRFNMQRLEAVAIPLGLPKAKIDVLMHALFSASAIGLTWRDRATRQDWFEFKFRNPNATFNPSRTVVLHKGLWKALNLH</sequence>
<dbReference type="OrthoDB" id="9179688at2"/>
<gene>
    <name evidence="1" type="ORF">EOE66_04630</name>
</gene>
<protein>
    <submittedName>
        <fullName evidence="1">Uncharacterized protein</fullName>
    </submittedName>
</protein>
<dbReference type="EMBL" id="SACR01000002">
    <property type="protein sequence ID" value="RVU47057.1"/>
    <property type="molecule type" value="Genomic_DNA"/>
</dbReference>
<accession>A0A437RJX2</accession>
<reference evidence="1 2" key="1">
    <citation type="submission" date="2019-01" db="EMBL/GenBank/DDBJ databases">
        <authorList>
            <person name="Chen W.-M."/>
        </authorList>
    </citation>
    <scope>NUCLEOTIDE SEQUENCE [LARGE SCALE GENOMIC DNA]</scope>
    <source>
        <strain evidence="1 2">KYPY4</strain>
    </source>
</reference>
<dbReference type="AlphaFoldDB" id="A0A437RJX2"/>
<proteinExistence type="predicted"/>
<evidence type="ECO:0000313" key="2">
    <source>
        <dbReference type="Proteomes" id="UP000285575"/>
    </source>
</evidence>